<accession>A0A0B5FBC7</accession>
<dbReference type="InterPro" id="IPR050721">
    <property type="entry name" value="Trk_Ktr_HKT_K-transport"/>
</dbReference>
<dbReference type="SUPFAM" id="SSF51735">
    <property type="entry name" value="NAD(P)-binding Rossmann-fold domains"/>
    <property type="match status" value="1"/>
</dbReference>
<dbReference type="Gene3D" id="3.30.70.1450">
    <property type="entry name" value="Regulator of K+ conductance, C-terminal domain"/>
    <property type="match status" value="1"/>
</dbReference>
<dbReference type="STRING" id="483547.GSUB_01200"/>
<dbReference type="Proteomes" id="UP000035036">
    <property type="component" value="Chromosome"/>
</dbReference>
<dbReference type="PROSITE" id="PS51201">
    <property type="entry name" value="RCK_N"/>
    <property type="match status" value="1"/>
</dbReference>
<dbReference type="Pfam" id="PF02080">
    <property type="entry name" value="TrkA_C"/>
    <property type="match status" value="1"/>
</dbReference>
<dbReference type="GO" id="GO:0008324">
    <property type="term" value="F:monoatomic cation transmembrane transporter activity"/>
    <property type="evidence" value="ECO:0007669"/>
    <property type="project" value="InterPro"/>
</dbReference>
<dbReference type="InterPro" id="IPR036291">
    <property type="entry name" value="NAD(P)-bd_dom_sf"/>
</dbReference>
<dbReference type="OrthoDB" id="9776294at2"/>
<dbReference type="KEGG" id="gsb:GSUB_01200"/>
<reference evidence="3 4" key="1">
    <citation type="journal article" date="2015" name="Genome Announc.">
        <title>Genomes of Geoalkalibacter ferrihydriticus Z-0531T and Geoalkalibacter subterraneus Red1T, Two Haloalkaliphilic Metal-Reducing Deltaproteobacteria.</title>
        <authorList>
            <person name="Badalamenti J.P."/>
            <person name="Krajmalnik-Brown R."/>
            <person name="Torres C.I."/>
            <person name="Bond D.R."/>
        </authorList>
    </citation>
    <scope>NUCLEOTIDE SEQUENCE [LARGE SCALE GENOMIC DNA]</scope>
    <source>
        <strain evidence="3 4">Red1</strain>
    </source>
</reference>
<dbReference type="InterPro" id="IPR006037">
    <property type="entry name" value="RCK_C"/>
</dbReference>
<gene>
    <name evidence="3" type="ORF">GSUB_01200</name>
</gene>
<keyword evidence="4" id="KW-1185">Reference proteome</keyword>
<evidence type="ECO:0000313" key="3">
    <source>
        <dbReference type="EMBL" id="AJF05472.1"/>
    </source>
</evidence>
<dbReference type="Gene3D" id="3.40.50.720">
    <property type="entry name" value="NAD(P)-binding Rossmann-like Domain"/>
    <property type="match status" value="1"/>
</dbReference>
<organism evidence="3 4">
    <name type="scientific">Geoalkalibacter subterraneus</name>
    <dbReference type="NCBI Taxonomy" id="483547"/>
    <lineage>
        <taxon>Bacteria</taxon>
        <taxon>Pseudomonadati</taxon>
        <taxon>Thermodesulfobacteriota</taxon>
        <taxon>Desulfuromonadia</taxon>
        <taxon>Desulfuromonadales</taxon>
        <taxon>Geoalkalibacteraceae</taxon>
        <taxon>Geoalkalibacter</taxon>
    </lineage>
</organism>
<dbReference type="GO" id="GO:0006813">
    <property type="term" value="P:potassium ion transport"/>
    <property type="evidence" value="ECO:0007669"/>
    <property type="project" value="InterPro"/>
</dbReference>
<dbReference type="InterPro" id="IPR003148">
    <property type="entry name" value="RCK_N"/>
</dbReference>
<evidence type="ECO:0000259" key="2">
    <source>
        <dbReference type="PROSITE" id="PS51202"/>
    </source>
</evidence>
<dbReference type="Pfam" id="PF02254">
    <property type="entry name" value="TrkA_N"/>
    <property type="match status" value="1"/>
</dbReference>
<feature type="domain" description="RCK C-terminal" evidence="2">
    <location>
        <begin position="135"/>
        <end position="218"/>
    </location>
</feature>
<name>A0A0B5FBC7_9BACT</name>
<feature type="domain" description="RCK N-terminal" evidence="1">
    <location>
        <begin position="2"/>
        <end position="119"/>
    </location>
</feature>
<dbReference type="InterPro" id="IPR036721">
    <property type="entry name" value="RCK_C_sf"/>
</dbReference>
<dbReference type="RefSeq" id="WP_040198818.1">
    <property type="nucleotide sequence ID" value="NZ_CP010311.1"/>
</dbReference>
<dbReference type="SUPFAM" id="SSF116726">
    <property type="entry name" value="TrkA C-terminal domain-like"/>
    <property type="match status" value="1"/>
</dbReference>
<dbReference type="AlphaFoldDB" id="A0A0B5FBC7"/>
<dbReference type="PANTHER" id="PTHR43833:SF7">
    <property type="entry name" value="KTR SYSTEM POTASSIUM UPTAKE PROTEIN C"/>
    <property type="match status" value="1"/>
</dbReference>
<dbReference type="EMBL" id="CP010311">
    <property type="protein sequence ID" value="AJF05472.1"/>
    <property type="molecule type" value="Genomic_DNA"/>
</dbReference>
<protein>
    <submittedName>
        <fullName evidence="3">Potassium transporter TrkA</fullName>
    </submittedName>
</protein>
<evidence type="ECO:0000259" key="1">
    <source>
        <dbReference type="PROSITE" id="PS51201"/>
    </source>
</evidence>
<dbReference type="HOGENOM" id="CLU_046525_3_2_7"/>
<proteinExistence type="predicted"/>
<dbReference type="PROSITE" id="PS51202">
    <property type="entry name" value="RCK_C"/>
    <property type="match status" value="1"/>
</dbReference>
<dbReference type="PANTHER" id="PTHR43833">
    <property type="entry name" value="POTASSIUM CHANNEL PROTEIN 2-RELATED-RELATED"/>
    <property type="match status" value="1"/>
</dbReference>
<evidence type="ECO:0000313" key="4">
    <source>
        <dbReference type="Proteomes" id="UP000035036"/>
    </source>
</evidence>
<sequence length="218" mass="24100">MKRRFCVIGVGNFGFHIADTLFDEGHEVVAIDVDSERIQQIQDHCSYALVGDASSKEFLSAQGVGEMDAAIVSTGERSHLSTLITLFLKELKVPRILVKAISEDHGRILERVGATDVIYPEKDMAIRIAHSLSSPNVMEYIPLAEEYSISEAGPPSHFIGRSLTDLDLRNKFQINVVAIKDVLTDEFIVVPKPDHVIKDSDVLIMIGKTEDIDKALAK</sequence>